<evidence type="ECO:0000313" key="8">
    <source>
        <dbReference type="EMBL" id="RGB72704.1"/>
    </source>
</evidence>
<dbReference type="InterPro" id="IPR001525">
    <property type="entry name" value="C5_MeTfrase"/>
</dbReference>
<dbReference type="InterPro" id="IPR018117">
    <property type="entry name" value="C5_DNA_meth_AS"/>
</dbReference>
<dbReference type="Proteomes" id="UP000261140">
    <property type="component" value="Unassembled WGS sequence"/>
</dbReference>
<dbReference type="InterPro" id="IPR050750">
    <property type="entry name" value="C5-MTase"/>
</dbReference>
<name>A0A3E2TCP4_9FIRM</name>
<dbReference type="EC" id="2.1.1.37" evidence="7"/>
<comment type="caution">
    <text evidence="8">The sequence shown here is derived from an EMBL/GenBank/DDBJ whole genome shotgun (WGS) entry which is preliminary data.</text>
</comment>
<evidence type="ECO:0000256" key="5">
    <source>
        <dbReference type="PROSITE-ProRule" id="PRU01016"/>
    </source>
</evidence>
<accession>A0A3E2TCP4</accession>
<comment type="similarity">
    <text evidence="5 6">Belongs to the class I-like SAM-binding methyltransferase superfamily. C5-methyltransferase family.</text>
</comment>
<evidence type="ECO:0000256" key="4">
    <source>
        <dbReference type="ARBA" id="ARBA00022747"/>
    </source>
</evidence>
<protein>
    <recommendedName>
        <fullName evidence="7">Cytosine-specific methyltransferase</fullName>
        <ecNumber evidence="7">2.1.1.37</ecNumber>
    </recommendedName>
</protein>
<evidence type="ECO:0000313" key="9">
    <source>
        <dbReference type="Proteomes" id="UP000261140"/>
    </source>
</evidence>
<keyword evidence="3 5" id="KW-0949">S-adenosyl-L-methionine</keyword>
<comment type="catalytic activity">
    <reaction evidence="7">
        <text>a 2'-deoxycytidine in DNA + S-adenosyl-L-methionine = a 5-methyl-2'-deoxycytidine in DNA + S-adenosyl-L-homocysteine + H(+)</text>
        <dbReference type="Rhea" id="RHEA:13681"/>
        <dbReference type="Rhea" id="RHEA-COMP:11369"/>
        <dbReference type="Rhea" id="RHEA-COMP:11370"/>
        <dbReference type="ChEBI" id="CHEBI:15378"/>
        <dbReference type="ChEBI" id="CHEBI:57856"/>
        <dbReference type="ChEBI" id="CHEBI:59789"/>
        <dbReference type="ChEBI" id="CHEBI:85452"/>
        <dbReference type="ChEBI" id="CHEBI:85454"/>
        <dbReference type="EC" id="2.1.1.37"/>
    </reaction>
</comment>
<reference evidence="8 9" key="1">
    <citation type="submission" date="2018-08" db="EMBL/GenBank/DDBJ databases">
        <title>A genome reference for cultivated species of the human gut microbiota.</title>
        <authorList>
            <person name="Zou Y."/>
            <person name="Xue W."/>
            <person name="Luo G."/>
        </authorList>
    </citation>
    <scope>NUCLEOTIDE SEQUENCE [LARGE SCALE GENOMIC DNA]</scope>
    <source>
        <strain evidence="8 9">AF36-11AT</strain>
    </source>
</reference>
<keyword evidence="2 5" id="KW-0808">Transferase</keyword>
<dbReference type="NCBIfam" id="TIGR00675">
    <property type="entry name" value="dcm"/>
    <property type="match status" value="1"/>
</dbReference>
<dbReference type="GO" id="GO:0032259">
    <property type="term" value="P:methylation"/>
    <property type="evidence" value="ECO:0007669"/>
    <property type="project" value="UniProtKB-KW"/>
</dbReference>
<dbReference type="PROSITE" id="PS51679">
    <property type="entry name" value="SAM_MT_C5"/>
    <property type="match status" value="1"/>
</dbReference>
<evidence type="ECO:0000256" key="6">
    <source>
        <dbReference type="RuleBase" id="RU000416"/>
    </source>
</evidence>
<proteinExistence type="inferred from homology"/>
<gene>
    <name evidence="8" type="primary">dcm</name>
    <name evidence="8" type="ORF">DWZ89_03910</name>
</gene>
<dbReference type="Gene3D" id="3.40.50.150">
    <property type="entry name" value="Vaccinia Virus protein VP39"/>
    <property type="match status" value="1"/>
</dbReference>
<dbReference type="GO" id="GO:0003886">
    <property type="term" value="F:DNA (cytosine-5-)-methyltransferase activity"/>
    <property type="evidence" value="ECO:0007669"/>
    <property type="project" value="UniProtKB-EC"/>
</dbReference>
<dbReference type="GO" id="GO:0009307">
    <property type="term" value="P:DNA restriction-modification system"/>
    <property type="evidence" value="ECO:0007669"/>
    <property type="project" value="UniProtKB-KW"/>
</dbReference>
<evidence type="ECO:0000256" key="1">
    <source>
        <dbReference type="ARBA" id="ARBA00022603"/>
    </source>
</evidence>
<evidence type="ECO:0000256" key="7">
    <source>
        <dbReference type="RuleBase" id="RU000417"/>
    </source>
</evidence>
<keyword evidence="1 5" id="KW-0489">Methyltransferase</keyword>
<dbReference type="EMBL" id="QVEQ01000002">
    <property type="protein sequence ID" value="RGB72704.1"/>
    <property type="molecule type" value="Genomic_DNA"/>
</dbReference>
<dbReference type="AlphaFoldDB" id="A0A3E2TCP4"/>
<dbReference type="PANTHER" id="PTHR46098:SF1">
    <property type="entry name" value="TRNA (CYTOSINE(38)-C(5))-METHYLTRANSFERASE"/>
    <property type="match status" value="1"/>
</dbReference>
<organism evidence="8 9">
    <name type="scientific">Faecalibacterium prausnitzii</name>
    <dbReference type="NCBI Taxonomy" id="853"/>
    <lineage>
        <taxon>Bacteria</taxon>
        <taxon>Bacillati</taxon>
        <taxon>Bacillota</taxon>
        <taxon>Clostridia</taxon>
        <taxon>Eubacteriales</taxon>
        <taxon>Oscillospiraceae</taxon>
        <taxon>Faecalibacterium</taxon>
    </lineage>
</organism>
<sequence length="346" mass="39265">MRNEREADTMVKYAEFCAGVGGFRLGIQATTHDSECVYKNEIDSKCEDTYYKNFNEKFDSKDIFEINVEDIPDIDVLCSGFPCQPFSIAGKQKGLQDDRGKIILKLIEIIDKKRPHVIFLENVANLQRHENGKTLKLIEKSFNKMGYSVYPKILDSAKFGVPQSRPRLYIVAFNSTTVGKVEFRFPDGGKQIFKTVRDILVPGDFSIPISEKWKEYIDLYTGIKTENEMSFQVPKTRKRIERVSENCDINDCVLQIRSSGIRAYSLDGQFPTFAVSNSGGGAMIPVLTKEKRHLSVLEMKRIMGFPDEFLFPVSRTDSIKQLANAVCPPVISAIYDEIVKTIEFSA</sequence>
<evidence type="ECO:0000256" key="3">
    <source>
        <dbReference type="ARBA" id="ARBA00022691"/>
    </source>
</evidence>
<dbReference type="PANTHER" id="PTHR46098">
    <property type="entry name" value="TRNA (CYTOSINE(38)-C(5))-METHYLTRANSFERASE"/>
    <property type="match status" value="1"/>
</dbReference>
<dbReference type="Pfam" id="PF00145">
    <property type="entry name" value="DNA_methylase"/>
    <property type="match status" value="1"/>
</dbReference>
<feature type="active site" evidence="5">
    <location>
        <position position="83"/>
    </location>
</feature>
<dbReference type="SUPFAM" id="SSF53335">
    <property type="entry name" value="S-adenosyl-L-methionine-dependent methyltransferases"/>
    <property type="match status" value="1"/>
</dbReference>
<dbReference type="InterPro" id="IPR029063">
    <property type="entry name" value="SAM-dependent_MTases_sf"/>
</dbReference>
<keyword evidence="4" id="KW-0680">Restriction system</keyword>
<dbReference type="RefSeq" id="WP_117504778.1">
    <property type="nucleotide sequence ID" value="NZ_QVEQ01000002.1"/>
</dbReference>
<dbReference type="Gene3D" id="3.90.120.10">
    <property type="entry name" value="DNA Methylase, subunit A, domain 2"/>
    <property type="match status" value="1"/>
</dbReference>
<dbReference type="PROSITE" id="PS00094">
    <property type="entry name" value="C5_MTASE_1"/>
    <property type="match status" value="1"/>
</dbReference>
<dbReference type="PRINTS" id="PR00105">
    <property type="entry name" value="C5METTRFRASE"/>
</dbReference>
<evidence type="ECO:0000256" key="2">
    <source>
        <dbReference type="ARBA" id="ARBA00022679"/>
    </source>
</evidence>